<dbReference type="InterPro" id="IPR014509">
    <property type="entry name" value="YjdF-like"/>
</dbReference>
<dbReference type="AlphaFoldDB" id="A0A7C9HBY7"/>
<keyword evidence="1" id="KW-0472">Membrane</keyword>
<dbReference type="RefSeq" id="WP_273250576.1">
    <property type="nucleotide sequence ID" value="NZ_VENJ01000021.1"/>
</dbReference>
<comment type="caution">
    <text evidence="2">The sequence shown here is derived from an EMBL/GenBank/DDBJ whole genome shotgun (WGS) entry which is preliminary data.</text>
</comment>
<dbReference type="EMBL" id="VENJ01000021">
    <property type="protein sequence ID" value="MTJ05686.1"/>
    <property type="molecule type" value="Genomic_DNA"/>
</dbReference>
<keyword evidence="1" id="KW-1133">Transmembrane helix</keyword>
<evidence type="ECO:0000313" key="3">
    <source>
        <dbReference type="Proteomes" id="UP000483078"/>
    </source>
</evidence>
<evidence type="ECO:0000256" key="1">
    <source>
        <dbReference type="SAM" id="Phobius"/>
    </source>
</evidence>
<feature type="transmembrane region" description="Helical" evidence="1">
    <location>
        <begin position="34"/>
        <end position="51"/>
    </location>
</feature>
<name>A0A7C9HBY7_9RHOB</name>
<feature type="transmembrane region" description="Helical" evidence="1">
    <location>
        <begin position="124"/>
        <end position="144"/>
    </location>
</feature>
<gene>
    <name evidence="2" type="ORF">FH759_13460</name>
</gene>
<feature type="transmembrane region" description="Helical" evidence="1">
    <location>
        <begin position="168"/>
        <end position="186"/>
    </location>
</feature>
<feature type="transmembrane region" description="Helical" evidence="1">
    <location>
        <begin position="87"/>
        <end position="112"/>
    </location>
</feature>
<dbReference type="Proteomes" id="UP000483078">
    <property type="component" value="Unassembled WGS sequence"/>
</dbReference>
<feature type="transmembrane region" description="Helical" evidence="1">
    <location>
        <begin position="63"/>
        <end position="81"/>
    </location>
</feature>
<keyword evidence="1" id="KW-0812">Transmembrane</keyword>
<evidence type="ECO:0000313" key="2">
    <source>
        <dbReference type="EMBL" id="MTJ05686.1"/>
    </source>
</evidence>
<sequence>MSRVFADQTLLAKLIWGALGLSVLDALFQGNWPLAAVALATLALSLAPVFAARWAEIVIPPSFITAIVLFVGSTLFLGEVFDFYDRFWWWDVAMHGGSAIGLGLVGFVMIFMMFQGDRYAAPPIAMAFFSFCFALAMGALWEIFEYGMDSLFGMNMQRTGLDDTMRDLMVDVGGALIGAASGFAYLKGLEYGGLPGIIDEFVRRNPRLFRRGGGGRR</sequence>
<evidence type="ECO:0008006" key="4">
    <source>
        <dbReference type="Google" id="ProtNLM"/>
    </source>
</evidence>
<feature type="transmembrane region" description="Helical" evidence="1">
    <location>
        <begin position="10"/>
        <end position="28"/>
    </location>
</feature>
<organism evidence="2 3">
    <name type="scientific">Sediminimonas qiaohouensis</name>
    <dbReference type="NCBI Taxonomy" id="552061"/>
    <lineage>
        <taxon>Bacteria</taxon>
        <taxon>Pseudomonadati</taxon>
        <taxon>Pseudomonadota</taxon>
        <taxon>Alphaproteobacteria</taxon>
        <taxon>Rhodobacterales</taxon>
        <taxon>Roseobacteraceae</taxon>
        <taxon>Sediminimonas</taxon>
    </lineage>
</organism>
<proteinExistence type="predicted"/>
<accession>A0A7C9HBY7</accession>
<reference evidence="2 3" key="1">
    <citation type="submission" date="2019-06" db="EMBL/GenBank/DDBJ databases">
        <title>Enrichment of Autotrophic Halophilic Microorganisms from Red Sea Brine Pool Using Microbial Electrosynthesis System.</title>
        <authorList>
            <person name="Alqahtani M.F."/>
            <person name="Bajracharya S."/>
            <person name="Katuri K.P."/>
            <person name="Ali M."/>
            <person name="Saikaly P.E."/>
        </authorList>
    </citation>
    <scope>NUCLEOTIDE SEQUENCE [LARGE SCALE GENOMIC DNA]</scope>
    <source>
        <strain evidence="2">MES6</strain>
    </source>
</reference>
<protein>
    <recommendedName>
        <fullName evidence="4">DUF2238 domain-containing protein</fullName>
    </recommendedName>
</protein>
<dbReference type="Pfam" id="PF09997">
    <property type="entry name" value="DUF2238"/>
    <property type="match status" value="1"/>
</dbReference>